<dbReference type="STRING" id="4529.A0A0E0QJN4"/>
<protein>
    <recommendedName>
        <fullName evidence="4">D-isomer specific 2-hydroxyacid dehydrogenase NAD-binding domain-containing protein</fullName>
    </recommendedName>
</protein>
<dbReference type="Proteomes" id="UP000008022">
    <property type="component" value="Unassembled WGS sequence"/>
</dbReference>
<evidence type="ECO:0000256" key="3">
    <source>
        <dbReference type="SAM" id="SignalP"/>
    </source>
</evidence>
<dbReference type="GO" id="GO:0005829">
    <property type="term" value="C:cytosol"/>
    <property type="evidence" value="ECO:0007669"/>
    <property type="project" value="TreeGrafter"/>
</dbReference>
<dbReference type="SUPFAM" id="SSF51735">
    <property type="entry name" value="NAD(P)-binding Rossmann-fold domains"/>
    <property type="match status" value="1"/>
</dbReference>
<dbReference type="Gramene" id="ORUFI08G18310.1">
    <property type="protein sequence ID" value="ORUFI08G18310.1"/>
    <property type="gene ID" value="ORUFI08G18310"/>
</dbReference>
<evidence type="ECO:0000313" key="5">
    <source>
        <dbReference type="EnsemblPlants" id="ORUFI08G18310.1"/>
    </source>
</evidence>
<feature type="signal peptide" evidence="3">
    <location>
        <begin position="1"/>
        <end position="16"/>
    </location>
</feature>
<evidence type="ECO:0000256" key="1">
    <source>
        <dbReference type="ARBA" id="ARBA00023002"/>
    </source>
</evidence>
<feature type="region of interest" description="Disordered" evidence="2">
    <location>
        <begin position="110"/>
        <end position="151"/>
    </location>
</feature>
<organism evidence="5 6">
    <name type="scientific">Oryza rufipogon</name>
    <name type="common">Brownbeard rice</name>
    <name type="synonym">Asian wild rice</name>
    <dbReference type="NCBI Taxonomy" id="4529"/>
    <lineage>
        <taxon>Eukaryota</taxon>
        <taxon>Viridiplantae</taxon>
        <taxon>Streptophyta</taxon>
        <taxon>Embryophyta</taxon>
        <taxon>Tracheophyta</taxon>
        <taxon>Spermatophyta</taxon>
        <taxon>Magnoliopsida</taxon>
        <taxon>Liliopsida</taxon>
        <taxon>Poales</taxon>
        <taxon>Poaceae</taxon>
        <taxon>BOP clade</taxon>
        <taxon>Oryzoideae</taxon>
        <taxon>Oryzeae</taxon>
        <taxon>Oryzinae</taxon>
        <taxon>Oryza</taxon>
    </lineage>
</organism>
<keyword evidence="6" id="KW-1185">Reference proteome</keyword>
<feature type="compositionally biased region" description="Basic and acidic residues" evidence="2">
    <location>
        <begin position="129"/>
        <end position="148"/>
    </location>
</feature>
<dbReference type="PANTHER" id="PTHR10996">
    <property type="entry name" value="2-HYDROXYACID DEHYDROGENASE-RELATED"/>
    <property type="match status" value="1"/>
</dbReference>
<feature type="domain" description="D-isomer specific 2-hydroxyacid dehydrogenase NAD-binding" evidence="4">
    <location>
        <begin position="55"/>
        <end position="105"/>
    </location>
</feature>
<dbReference type="GO" id="GO:0030267">
    <property type="term" value="F:glyoxylate reductase (NADPH) activity"/>
    <property type="evidence" value="ECO:0007669"/>
    <property type="project" value="TreeGrafter"/>
</dbReference>
<dbReference type="Gene3D" id="3.40.50.720">
    <property type="entry name" value="NAD(P)-binding Rossmann-like Domain"/>
    <property type="match status" value="1"/>
</dbReference>
<dbReference type="EnsemblPlants" id="ORUFI08G18310.1">
    <property type="protein sequence ID" value="ORUFI08G18310.1"/>
    <property type="gene ID" value="ORUFI08G18310"/>
</dbReference>
<evidence type="ECO:0000313" key="6">
    <source>
        <dbReference type="Proteomes" id="UP000008022"/>
    </source>
</evidence>
<dbReference type="HOGENOM" id="CLU_1565263_0_0_1"/>
<name>A0A0E0QJN4_ORYRU</name>
<keyword evidence="1" id="KW-0560">Oxidoreductase</keyword>
<dbReference type="eggNOG" id="KOG0069">
    <property type="taxonomic scope" value="Eukaryota"/>
</dbReference>
<reference evidence="5" key="2">
    <citation type="submission" date="2015-06" db="UniProtKB">
        <authorList>
            <consortium name="EnsemblPlants"/>
        </authorList>
    </citation>
    <scope>IDENTIFICATION</scope>
</reference>
<dbReference type="InterPro" id="IPR050223">
    <property type="entry name" value="D-isomer_2-hydroxyacid_DH"/>
</dbReference>
<reference evidence="6" key="1">
    <citation type="submission" date="2013-06" db="EMBL/GenBank/DDBJ databases">
        <authorList>
            <person name="Zhao Q."/>
        </authorList>
    </citation>
    <scope>NUCLEOTIDE SEQUENCE</scope>
    <source>
        <strain evidence="6">cv. W1943</strain>
    </source>
</reference>
<dbReference type="InterPro" id="IPR036291">
    <property type="entry name" value="NAD(P)-bd_dom_sf"/>
</dbReference>
<dbReference type="GO" id="GO:0051287">
    <property type="term" value="F:NAD binding"/>
    <property type="evidence" value="ECO:0007669"/>
    <property type="project" value="InterPro"/>
</dbReference>
<dbReference type="GO" id="GO:0016618">
    <property type="term" value="F:hydroxypyruvate reductase [NAD(P)H] activity"/>
    <property type="evidence" value="ECO:0007669"/>
    <property type="project" value="TreeGrafter"/>
</dbReference>
<dbReference type="AlphaFoldDB" id="A0A0E0QJN4"/>
<accession>A0A0E0QJN4</accession>
<dbReference type="InterPro" id="IPR006140">
    <property type="entry name" value="D-isomer_DH_NAD-bd"/>
</dbReference>
<dbReference type="PANTHER" id="PTHR10996:SF158">
    <property type="entry name" value="OS04G0107300 PROTEIN"/>
    <property type="match status" value="1"/>
</dbReference>
<evidence type="ECO:0000259" key="4">
    <source>
        <dbReference type="Pfam" id="PF02826"/>
    </source>
</evidence>
<dbReference type="Pfam" id="PF02826">
    <property type="entry name" value="2-Hacid_dh_C"/>
    <property type="match status" value="1"/>
</dbReference>
<feature type="chain" id="PRO_5002371473" description="D-isomer specific 2-hydroxyacid dehydrogenase NAD-binding domain-containing protein" evidence="3">
    <location>
        <begin position="17"/>
        <end position="201"/>
    </location>
</feature>
<sequence length="201" mass="22461">MMMLFLFWGCLSFVDFFFDRHRPRRELQRARRGVRDDGGDAAHRGLGRAGHAVGVVVNVVCGANIDEAELVRALAEGRVAGVGLEVFEDEPNVPPELRAMDNVVLRRLAAPPRPSPALPAATRPAPSAGERKGIERRGKREDRQREGGVRMTGGAHVGPTIFFYYYFVRGNDMWVPWVLLFFRMDCHVSATSDEDRVKLAT</sequence>
<feature type="compositionally biased region" description="Low complexity" evidence="2">
    <location>
        <begin position="118"/>
        <end position="128"/>
    </location>
</feature>
<keyword evidence="3" id="KW-0732">Signal</keyword>
<proteinExistence type="predicted"/>
<evidence type="ECO:0000256" key="2">
    <source>
        <dbReference type="SAM" id="MobiDB-lite"/>
    </source>
</evidence>